<dbReference type="Gene3D" id="3.90.230.10">
    <property type="entry name" value="Creatinase/methionine aminopeptidase superfamily"/>
    <property type="match status" value="1"/>
</dbReference>
<dbReference type="PANTHER" id="PTHR43763:SF6">
    <property type="entry name" value="XAA-PRO AMINOPEPTIDASE 1"/>
    <property type="match status" value="1"/>
</dbReference>
<gene>
    <name evidence="6" type="ORF">Pcinc_007375</name>
</gene>
<evidence type="ECO:0000259" key="4">
    <source>
        <dbReference type="Pfam" id="PF00557"/>
    </source>
</evidence>
<keyword evidence="3" id="KW-0378">Hydrolase</keyword>
<feature type="domain" description="Creatinase N-terminal" evidence="5">
    <location>
        <begin position="49"/>
        <end position="170"/>
    </location>
</feature>
<feature type="domain" description="Peptidase M24" evidence="4">
    <location>
        <begin position="357"/>
        <end position="492"/>
    </location>
</feature>
<dbReference type="SUPFAM" id="SSF55920">
    <property type="entry name" value="Creatinase/aminopeptidase"/>
    <property type="match status" value="1"/>
</dbReference>
<keyword evidence="7" id="KW-1185">Reference proteome</keyword>
<dbReference type="EMBL" id="JAWQEG010000542">
    <property type="protein sequence ID" value="KAK3888650.1"/>
    <property type="molecule type" value="Genomic_DNA"/>
</dbReference>
<dbReference type="Gene3D" id="3.40.350.10">
    <property type="entry name" value="Creatinase/prolidase N-terminal domain"/>
    <property type="match status" value="2"/>
</dbReference>
<dbReference type="GO" id="GO:0046872">
    <property type="term" value="F:metal ion binding"/>
    <property type="evidence" value="ECO:0007669"/>
    <property type="project" value="UniProtKB-KW"/>
</dbReference>
<dbReference type="InterPro" id="IPR029149">
    <property type="entry name" value="Creatin/AminoP/Spt16_N"/>
</dbReference>
<organism evidence="6 7">
    <name type="scientific">Petrolisthes cinctipes</name>
    <name type="common">Flat porcelain crab</name>
    <dbReference type="NCBI Taxonomy" id="88211"/>
    <lineage>
        <taxon>Eukaryota</taxon>
        <taxon>Metazoa</taxon>
        <taxon>Ecdysozoa</taxon>
        <taxon>Arthropoda</taxon>
        <taxon>Crustacea</taxon>
        <taxon>Multicrustacea</taxon>
        <taxon>Malacostraca</taxon>
        <taxon>Eumalacostraca</taxon>
        <taxon>Eucarida</taxon>
        <taxon>Decapoda</taxon>
        <taxon>Pleocyemata</taxon>
        <taxon>Anomura</taxon>
        <taxon>Galatheoidea</taxon>
        <taxon>Porcellanidae</taxon>
        <taxon>Petrolisthes</taxon>
    </lineage>
</organism>
<evidence type="ECO:0008006" key="8">
    <source>
        <dbReference type="Google" id="ProtNLM"/>
    </source>
</evidence>
<evidence type="ECO:0000313" key="7">
    <source>
        <dbReference type="Proteomes" id="UP001286313"/>
    </source>
</evidence>
<keyword evidence="2" id="KW-0479">Metal-binding</keyword>
<name>A0AAE1GB58_PETCI</name>
<sequence length="546" mass="60924">MQRCGGVVVERREVTTDWHGNSREVTLDERFNCSQGDIQPPNRVDTAERVARLRQEMANYGMDAYFVNTNDQHQNEYVSPPDERVKYISGFSGSAGMFVITMTQQALWTDGRYFLQADSQLDCNWLLMKSGLEGVPSLLEWIKEVLPSGSRVGSDPAIITALQWMSSESSLADSGIILVNEATNLVDLIWTDRPPYSSDPAFVLDLAFAGKTWEEKVDDVRVAQGADMLVVTELDAIAWLLNLRGSDVPYNPVFRGYVLVGQDRVQLYTPSEKITPEIEAHLHVADCGVSICVEILPYENIVDGLTGLETDSSVSSILVSTSSSYSIFNAVPSSKRVTGENPIHNMKAQKNEVERVGMRRAHVKDAVALCDFLAFLESEVVSGVEWDELSASNKSEEFRAEQLDFVSLSFDTISAFGPNGAVIHYKVEESTNALIDTTSLYLIDSGAQFLDGTTDVTRTMHFGDPDPFQIEAYTRVLKGQLDFADVVFPASSRTSNYNIDILARRREEQIENKVDGVYMKSIRDPWENVQEFCTLQFGLSVDVQMR</sequence>
<evidence type="ECO:0000313" key="6">
    <source>
        <dbReference type="EMBL" id="KAK3888650.1"/>
    </source>
</evidence>
<accession>A0AAE1GB58</accession>
<dbReference type="GO" id="GO:0005737">
    <property type="term" value="C:cytoplasm"/>
    <property type="evidence" value="ECO:0007669"/>
    <property type="project" value="UniProtKB-ARBA"/>
</dbReference>
<dbReference type="Pfam" id="PF01321">
    <property type="entry name" value="Creatinase_N"/>
    <property type="match status" value="1"/>
</dbReference>
<dbReference type="FunFam" id="3.40.350.10:FF:000003">
    <property type="entry name" value="Xaa-pro aminopeptidase P"/>
    <property type="match status" value="1"/>
</dbReference>
<evidence type="ECO:0000256" key="3">
    <source>
        <dbReference type="ARBA" id="ARBA00022801"/>
    </source>
</evidence>
<dbReference type="SUPFAM" id="SSF53092">
    <property type="entry name" value="Creatinase/prolidase N-terminal domain"/>
    <property type="match status" value="1"/>
</dbReference>
<dbReference type="AlphaFoldDB" id="A0AAE1GB58"/>
<reference evidence="6" key="1">
    <citation type="submission" date="2023-10" db="EMBL/GenBank/DDBJ databases">
        <title>Genome assemblies of two species of porcelain crab, Petrolisthes cinctipes and Petrolisthes manimaculis (Anomura: Porcellanidae).</title>
        <authorList>
            <person name="Angst P."/>
        </authorList>
    </citation>
    <scope>NUCLEOTIDE SEQUENCE</scope>
    <source>
        <strain evidence="6">PB745_01</strain>
        <tissue evidence="6">Gill</tissue>
    </source>
</reference>
<dbReference type="InterPro" id="IPR050422">
    <property type="entry name" value="X-Pro_aminopeptidase_P"/>
</dbReference>
<dbReference type="GO" id="GO:0004177">
    <property type="term" value="F:aminopeptidase activity"/>
    <property type="evidence" value="ECO:0007669"/>
    <property type="project" value="UniProtKB-ARBA"/>
</dbReference>
<dbReference type="Pfam" id="PF00557">
    <property type="entry name" value="Peptidase_M24"/>
    <property type="match status" value="1"/>
</dbReference>
<dbReference type="InterPro" id="IPR000994">
    <property type="entry name" value="Pept_M24"/>
</dbReference>
<proteinExistence type="inferred from homology"/>
<dbReference type="Proteomes" id="UP001286313">
    <property type="component" value="Unassembled WGS sequence"/>
</dbReference>
<evidence type="ECO:0000259" key="5">
    <source>
        <dbReference type="Pfam" id="PF01321"/>
    </source>
</evidence>
<dbReference type="Pfam" id="PF16189">
    <property type="entry name" value="Creatinase_N_2"/>
    <property type="match status" value="1"/>
</dbReference>
<dbReference type="PANTHER" id="PTHR43763">
    <property type="entry name" value="XAA-PRO AMINOPEPTIDASE 1"/>
    <property type="match status" value="1"/>
</dbReference>
<comment type="similarity">
    <text evidence="1">Belongs to the peptidase M24B family.</text>
</comment>
<dbReference type="InterPro" id="IPR036005">
    <property type="entry name" value="Creatinase/aminopeptidase-like"/>
</dbReference>
<evidence type="ECO:0000256" key="2">
    <source>
        <dbReference type="ARBA" id="ARBA00022723"/>
    </source>
</evidence>
<dbReference type="InterPro" id="IPR000587">
    <property type="entry name" value="Creatinase_N"/>
</dbReference>
<evidence type="ECO:0000256" key="1">
    <source>
        <dbReference type="ARBA" id="ARBA00008766"/>
    </source>
</evidence>
<protein>
    <recommendedName>
        <fullName evidence="8">Xaa-Pro aminopeptidase 1</fullName>
    </recommendedName>
</protein>
<comment type="caution">
    <text evidence="6">The sequence shown here is derived from an EMBL/GenBank/DDBJ whole genome shotgun (WGS) entry which is preliminary data.</text>
</comment>